<feature type="domain" description="C2" evidence="4">
    <location>
        <begin position="6"/>
        <end position="128"/>
    </location>
</feature>
<dbReference type="PANTHER" id="PTHR19879">
    <property type="entry name" value="TRANSCRIPTION INITIATION FACTOR TFIID"/>
    <property type="match status" value="1"/>
</dbReference>
<evidence type="ECO:0000256" key="1">
    <source>
        <dbReference type="ARBA" id="ARBA00022574"/>
    </source>
</evidence>
<protein>
    <submittedName>
        <fullName evidence="5">WD40 repeat-like protein</fullName>
    </submittedName>
</protein>
<dbReference type="Pfam" id="PF00400">
    <property type="entry name" value="WD40"/>
    <property type="match status" value="11"/>
</dbReference>
<dbReference type="SMART" id="SM00320">
    <property type="entry name" value="WD40"/>
    <property type="match status" value="12"/>
</dbReference>
<keyword evidence="2" id="KW-0677">Repeat</keyword>
<evidence type="ECO:0000313" key="5">
    <source>
        <dbReference type="EMBL" id="KZS88518.1"/>
    </source>
</evidence>
<dbReference type="InterPro" id="IPR000008">
    <property type="entry name" value="C2_dom"/>
</dbReference>
<feature type="repeat" description="WD" evidence="3">
    <location>
        <begin position="953"/>
        <end position="985"/>
    </location>
</feature>
<dbReference type="CDD" id="cd00200">
    <property type="entry name" value="WD40"/>
    <property type="match status" value="2"/>
</dbReference>
<dbReference type="PRINTS" id="PR00320">
    <property type="entry name" value="GPROTEINBRPT"/>
</dbReference>
<dbReference type="SUPFAM" id="SSF52540">
    <property type="entry name" value="P-loop containing nucleoside triphosphate hydrolases"/>
    <property type="match status" value="1"/>
</dbReference>
<dbReference type="SUPFAM" id="SSF49562">
    <property type="entry name" value="C2 domain (Calcium/lipid-binding domain, CaLB)"/>
    <property type="match status" value="1"/>
</dbReference>
<dbReference type="InterPro" id="IPR035892">
    <property type="entry name" value="C2_domain_sf"/>
</dbReference>
<dbReference type="EMBL" id="KV419436">
    <property type="protein sequence ID" value="KZS88518.1"/>
    <property type="molecule type" value="Genomic_DNA"/>
</dbReference>
<dbReference type="SUPFAM" id="SSF50998">
    <property type="entry name" value="Quinoprotein alcohol dehydrogenase-like"/>
    <property type="match status" value="1"/>
</dbReference>
<dbReference type="Gene3D" id="2.60.40.150">
    <property type="entry name" value="C2 domain"/>
    <property type="match status" value="1"/>
</dbReference>
<dbReference type="InterPro" id="IPR015943">
    <property type="entry name" value="WD40/YVTN_repeat-like_dom_sf"/>
</dbReference>
<feature type="repeat" description="WD" evidence="3">
    <location>
        <begin position="1401"/>
        <end position="1442"/>
    </location>
</feature>
<accession>A0A164PA31</accession>
<dbReference type="InterPro" id="IPR036322">
    <property type="entry name" value="WD40_repeat_dom_sf"/>
</dbReference>
<dbReference type="Gene3D" id="2.130.10.10">
    <property type="entry name" value="YVTN repeat-like/Quinoprotein amine dehydrogenase"/>
    <property type="match status" value="4"/>
</dbReference>
<reference evidence="5 6" key="1">
    <citation type="journal article" date="2016" name="Mol. Biol. Evol.">
        <title>Comparative Genomics of Early-Diverging Mushroom-Forming Fungi Provides Insights into the Origins of Lignocellulose Decay Capabilities.</title>
        <authorList>
            <person name="Nagy L.G."/>
            <person name="Riley R."/>
            <person name="Tritt A."/>
            <person name="Adam C."/>
            <person name="Daum C."/>
            <person name="Floudas D."/>
            <person name="Sun H."/>
            <person name="Yadav J.S."/>
            <person name="Pangilinan J."/>
            <person name="Larsson K.H."/>
            <person name="Matsuura K."/>
            <person name="Barry K."/>
            <person name="Labutti K."/>
            <person name="Kuo R."/>
            <person name="Ohm R.A."/>
            <person name="Bhattacharya S.S."/>
            <person name="Shirouzu T."/>
            <person name="Yoshinaga Y."/>
            <person name="Martin F.M."/>
            <person name="Grigoriev I.V."/>
            <person name="Hibbett D.S."/>
        </authorList>
    </citation>
    <scope>NUCLEOTIDE SEQUENCE [LARGE SCALE GENOMIC DNA]</scope>
    <source>
        <strain evidence="5 6">HHB9708</strain>
    </source>
</reference>
<evidence type="ECO:0000256" key="2">
    <source>
        <dbReference type="ARBA" id="ARBA00022737"/>
    </source>
</evidence>
<dbReference type="Proteomes" id="UP000076722">
    <property type="component" value="Unassembled WGS sequence"/>
</dbReference>
<feature type="repeat" description="WD" evidence="3">
    <location>
        <begin position="1315"/>
        <end position="1356"/>
    </location>
</feature>
<dbReference type="PROSITE" id="PS50082">
    <property type="entry name" value="WD_REPEATS_2"/>
    <property type="match status" value="8"/>
</dbReference>
<dbReference type="PROSITE" id="PS50294">
    <property type="entry name" value="WD_REPEATS_REGION"/>
    <property type="match status" value="7"/>
</dbReference>
<dbReference type="STRING" id="1314777.A0A164PA31"/>
<keyword evidence="6" id="KW-1185">Reference proteome</keyword>
<organism evidence="5 6">
    <name type="scientific">Sistotremastrum niveocremeum HHB9708</name>
    <dbReference type="NCBI Taxonomy" id="1314777"/>
    <lineage>
        <taxon>Eukaryota</taxon>
        <taxon>Fungi</taxon>
        <taxon>Dikarya</taxon>
        <taxon>Basidiomycota</taxon>
        <taxon>Agaricomycotina</taxon>
        <taxon>Agaricomycetes</taxon>
        <taxon>Sistotremastrales</taxon>
        <taxon>Sistotremastraceae</taxon>
        <taxon>Sertulicium</taxon>
        <taxon>Sertulicium niveocremeum</taxon>
    </lineage>
</organism>
<evidence type="ECO:0000256" key="3">
    <source>
        <dbReference type="PROSITE-ProRule" id="PRU00221"/>
    </source>
</evidence>
<keyword evidence="1 3" id="KW-0853">WD repeat</keyword>
<dbReference type="PROSITE" id="PS50004">
    <property type="entry name" value="C2"/>
    <property type="match status" value="1"/>
</dbReference>
<dbReference type="InterPro" id="IPR027417">
    <property type="entry name" value="P-loop_NTPase"/>
</dbReference>
<dbReference type="Pfam" id="PF24883">
    <property type="entry name" value="NPHP3_N"/>
    <property type="match status" value="1"/>
</dbReference>
<dbReference type="PANTHER" id="PTHR19879:SF9">
    <property type="entry name" value="TRANSCRIPTION INITIATION FACTOR TFIID SUBUNIT 5"/>
    <property type="match status" value="1"/>
</dbReference>
<sequence>MAETGSHAKNAVNRRSTGSDFTTQVALEVFGMCGANFPPTLDFVKRNKRFFLELEYDGQSWRSSLSERETSPVWLESCIFNIDKPLKILKIKAFVKHMISDDVLLGDVEENLWELESQLSADDFTEYHRSLTNATSPSQGPTISFKIRLTSPTTIAKSSLDFAHLQVESLQKPPGTLRRISGVFSKSHVNAFHTVEPLANDIKSFLSRIEGFVKLVHRVSEVHPYAKLAVDVFTLAYTILSEQQQRDRALSNLVQVMDSTYEFILHARPLFEEESQRKLGDRLVQQTLECGYFIQACAQEKNFFKRALSNIASALDAKIMEYEVGFAVLLQAFQQSAVVHTEIVVLQSVRIIENISLDVNLNDMQYVGEASFVPEKGCLDGTRTELLDVISQWIMRPVNSAGASLFWLTGFPGSGKSALAHSIAERFFVRKRLGSCFVFEQSTATKRRAEAVFSNISRDLTGLIPEWKESVGRIIQEVPDLRHTPSVRRQFEELIVRPAKEMTLVGPILIVLDALDECGGDTAAVKELRYILSSRLDELPSNFRFFLTSRPHIDLENAFKGRTHVARHDLRCIAKDSIDHDLELYYRERLHGIPLLERHWPNEGWIPILVQNSEGLFQWAFTACEFILERGRNHIQRLETLLQKPDFKSSDSLNASAGLKVLNALYSSILHNIFAFDDNDDRLPGFRSVLGRTLCVRTPLHMTDIASLRGPEESEETTESILKWMGSVLTGVSPESPGRVQSFHTSFRDFVFSKERSGIYYIDPNLREEALARSCLTIMNTGLQFNVCELDTSYTFGDPQSVHPRLHDRVSPSLFYAANLWSSHLVETEFHPELAALLHTFTETCQFLYWLELLGLAGNIFVAGGVMKSVTAWVKDNDGSLAAFGEDAENFINNFADVIARSPSHLYISALPFSPETSLVSSRFSPHFDGTIKVSRGKPKAWNALERVFGERGDAETKRVVSMAFSPDGVNLVAITEDGLVRLWNPATGLCSSSLTESGTFHSTVAAVSPNGCFFVLGSKPTSSSVQIVFRDFKTLAVVWEPITVSASDILCLRFSPDGTMLWVGDALGRIGAWNTKDGTNIVPMQKLCDDSQSTTALCTAISFDTTYSACAFHRHESITLDIFKRDGSGSPWSPIHRFKQTVDPIRALEFSPDGRRVVCGHESGVLEMWSVETGECVTKSLVRHNAAVASAAFSPDGKLLLSSSADHTVRLWDGESGSPIGKPLTGLGDSPAMVFCPSGDQIVTGSSNGVLCLWDRATVVQFNSREQEDRSSLTDLAISPDGRHMFTSTSDASIRNYQITASPTGDQARLMSQLHGHSGKINRMAISPDGRILVSCSQDATICVWDAETGASVREPLTGHTEEILCVAFRADGERLLSGGRDQVLHIWDTKSWERTQVTLTGHCDAVTSAQYFPDGNRIISGSRNEVIFIWDAENGRIVGKPIRFHTASISEIAISPTEDLVASSSYNGEIILWNPKTLDRHQNLWHGGGMVRSLVFSKDGRSLLSTSTGRTTCLWNTETGALVTKPWEGHASGVTRARFFDDETRVISSSNDGVIRIWDKAQDETSPASELQILFPRISYDGWIQSDDEDPKLLFWLPPLYWPNFVWNRCRTLIGAEPLMLDFDRFEHGKRWTHCRTRS</sequence>
<gene>
    <name evidence="5" type="ORF">SISNIDRAFT_552575</name>
</gene>
<dbReference type="Gene3D" id="3.40.50.300">
    <property type="entry name" value="P-loop containing nucleotide triphosphate hydrolases"/>
    <property type="match status" value="1"/>
</dbReference>
<dbReference type="InterPro" id="IPR001680">
    <property type="entry name" value="WD40_rpt"/>
</dbReference>
<feature type="repeat" description="WD" evidence="3">
    <location>
        <begin position="1139"/>
        <end position="1180"/>
    </location>
</feature>
<dbReference type="InterPro" id="IPR056884">
    <property type="entry name" value="NPHP3-like_N"/>
</dbReference>
<proteinExistence type="predicted"/>
<feature type="repeat" description="WD" evidence="3">
    <location>
        <begin position="1444"/>
        <end position="1476"/>
    </location>
</feature>
<dbReference type="PROSITE" id="PS00678">
    <property type="entry name" value="WD_REPEATS_1"/>
    <property type="match status" value="3"/>
</dbReference>
<name>A0A164PA31_9AGAM</name>
<dbReference type="InterPro" id="IPR019775">
    <property type="entry name" value="WD40_repeat_CS"/>
</dbReference>
<dbReference type="InterPro" id="IPR011047">
    <property type="entry name" value="Quinoprotein_ADH-like_sf"/>
</dbReference>
<feature type="repeat" description="WD" evidence="3">
    <location>
        <begin position="1529"/>
        <end position="1561"/>
    </location>
</feature>
<evidence type="ECO:0000259" key="4">
    <source>
        <dbReference type="PROSITE" id="PS50004"/>
    </source>
</evidence>
<dbReference type="SUPFAM" id="SSF50978">
    <property type="entry name" value="WD40 repeat-like"/>
    <property type="match status" value="1"/>
</dbReference>
<dbReference type="InterPro" id="IPR020472">
    <property type="entry name" value="WD40_PAC1"/>
</dbReference>
<feature type="repeat" description="WD" evidence="3">
    <location>
        <begin position="1182"/>
        <end position="1223"/>
    </location>
</feature>
<feature type="repeat" description="WD" evidence="3">
    <location>
        <begin position="1358"/>
        <end position="1399"/>
    </location>
</feature>
<evidence type="ECO:0000313" key="6">
    <source>
        <dbReference type="Proteomes" id="UP000076722"/>
    </source>
</evidence>